<keyword evidence="1" id="KW-0472">Membrane</keyword>
<evidence type="ECO:0000313" key="3">
    <source>
        <dbReference type="Proteomes" id="UP000198999"/>
    </source>
</evidence>
<sequence length="241" mass="29340">MIDFLLNNNFYLYTILEFSAAITGIVYFKKYNKTPVKYFIYFLIFIAFADLLCAYNYFIRPNKFLYFLKGTKFEKNHWWANIYWVIGAILFYAFYYQRILKTALFKKIIKTLHYAFLVFSLIYIALHWEAFFNSFFAVLDLSGALIIFVCTVFYFIEVLLSEKILYFYTSISFYISATIFIWWLITAPLSFYDVYYKYEVGKSFYDQEFHDLRRLIFLFSNIFMYITFIFAFIWCKPENES</sequence>
<feature type="transmembrane region" description="Helical" evidence="1">
    <location>
        <begin position="215"/>
        <end position="235"/>
    </location>
</feature>
<proteinExistence type="predicted"/>
<keyword evidence="3" id="KW-1185">Reference proteome</keyword>
<accession>A0A1H9KBB0</accession>
<keyword evidence="1" id="KW-1133">Transmembrane helix</keyword>
<dbReference type="AlphaFoldDB" id="A0A1H9KBB0"/>
<feature type="transmembrane region" description="Helical" evidence="1">
    <location>
        <begin position="108"/>
        <end position="128"/>
    </location>
</feature>
<evidence type="ECO:0000313" key="2">
    <source>
        <dbReference type="EMBL" id="SEQ96496.1"/>
    </source>
</evidence>
<feature type="transmembrane region" description="Helical" evidence="1">
    <location>
        <begin position="40"/>
        <end position="58"/>
    </location>
</feature>
<gene>
    <name evidence="2" type="ORF">SAMN05421824_2688</name>
</gene>
<feature type="transmembrane region" description="Helical" evidence="1">
    <location>
        <begin position="12"/>
        <end position="28"/>
    </location>
</feature>
<feature type="transmembrane region" description="Helical" evidence="1">
    <location>
        <begin position="134"/>
        <end position="156"/>
    </location>
</feature>
<feature type="transmembrane region" description="Helical" evidence="1">
    <location>
        <begin position="165"/>
        <end position="185"/>
    </location>
</feature>
<protein>
    <submittedName>
        <fullName evidence="2">Uncharacterized protein</fullName>
    </submittedName>
</protein>
<feature type="transmembrane region" description="Helical" evidence="1">
    <location>
        <begin position="78"/>
        <end position="96"/>
    </location>
</feature>
<keyword evidence="1" id="KW-0812">Transmembrane</keyword>
<evidence type="ECO:0000256" key="1">
    <source>
        <dbReference type="SAM" id="Phobius"/>
    </source>
</evidence>
<dbReference type="Proteomes" id="UP000198999">
    <property type="component" value="Unassembled WGS sequence"/>
</dbReference>
<dbReference type="EMBL" id="FOFN01000004">
    <property type="protein sequence ID" value="SEQ96496.1"/>
    <property type="molecule type" value="Genomic_DNA"/>
</dbReference>
<dbReference type="STRING" id="419940.SAMN05421824_2688"/>
<name>A0A1H9KBB0_9FLAO</name>
<dbReference type="OrthoDB" id="1453530at2"/>
<reference evidence="2 3" key="1">
    <citation type="submission" date="2016-10" db="EMBL/GenBank/DDBJ databases">
        <authorList>
            <person name="de Groot N.N."/>
        </authorList>
    </citation>
    <scope>NUCLEOTIDE SEQUENCE [LARGE SCALE GENOMIC DNA]</scope>
    <source>
        <strain evidence="2 3">DSM 21035</strain>
    </source>
</reference>
<organism evidence="2 3">
    <name type="scientific">Hyunsoonleella jejuensis</name>
    <dbReference type="NCBI Taxonomy" id="419940"/>
    <lineage>
        <taxon>Bacteria</taxon>
        <taxon>Pseudomonadati</taxon>
        <taxon>Bacteroidota</taxon>
        <taxon>Flavobacteriia</taxon>
        <taxon>Flavobacteriales</taxon>
        <taxon>Flavobacteriaceae</taxon>
    </lineage>
</organism>